<dbReference type="Proteomes" id="UP000034107">
    <property type="component" value="Unassembled WGS sequence"/>
</dbReference>
<gene>
    <name evidence="2" type="ORF">UX31_C0004G0045</name>
</gene>
<feature type="transmembrane region" description="Helical" evidence="1">
    <location>
        <begin position="134"/>
        <end position="157"/>
    </location>
</feature>
<feature type="transmembrane region" description="Helical" evidence="1">
    <location>
        <begin position="70"/>
        <end position="89"/>
    </location>
</feature>
<feature type="transmembrane region" description="Helical" evidence="1">
    <location>
        <begin position="506"/>
        <end position="529"/>
    </location>
</feature>
<feature type="transmembrane region" description="Helical" evidence="1">
    <location>
        <begin position="39"/>
        <end position="63"/>
    </location>
</feature>
<accession>A0A0G1NPH0</accession>
<sequence length="803" mass="87800">MNKFLKKRLFRGLVVLLPVLFLGIPKAHAGIPIISNVLGAIGGVLGNVAAGIIEAFASLLKLVVQLLGMLFFYVANTAVQFAMEMNFILPDSQIIKDGFSIVLTVANTALVAGILVIAFAVMTRADWLSEARTALPKFITAALLINFSLFIGLNLIIIPVNSLTRNIYNATGFTQNSFNGPFNVHLNLGPILQTQLAISSAPEPTGKLIEKYFQLKEQLQSDVYDLLLITESEHFRDSLNASALGWNVQLSGLNIVTKSQREGVAGAVASIFYENIQISQTLSGVGSSLTGGDAVASIPTWENLQKAVRIALRAGGAPYLVNDVYKTGYGPENLVDSVMDRIKSTYLNSSFSCDLESGLGCESLENTIESAFRELSSPERIIIALVEVLFEGLFVFLGSFSLLGLASMLFIRYIALSLLLILFPLTWIGWIFPKIAAAGGGKNIWNAWWNQFIRWNIFGPFVTFFFFLAVRGSLILDKITPTTAGLYGGTSSIAVLAASVGNLMTVLGLLIGGMYVANKMGIAGSKLFYGSMMKMRNWAGKQVKSVARRAGVGGLRMAGRAATAPLRHPRGEKLLSNLQNIAADRGRFLKTMVKPITTPARLAMKAADKTAVSMVKRAQSKFADEKGNWKMAPYKAMQMYETLTSDAEKMAFLAVATKNGNLWELPDGAKNDVARFMGDRGLDQSMWKRMGQVKLYLDLTEEGMSPEYIHALRNPDKFTAFDRIQILRTAYGGLDDATLAKANKYWFSPPKQDKNPDGTPRYDASGKPVYKSGYHGLTAWEQETAVKDRNAFLSEDRPNTAHV</sequence>
<protein>
    <submittedName>
        <fullName evidence="2">Uncharacterized protein</fullName>
    </submittedName>
</protein>
<keyword evidence="1" id="KW-0812">Transmembrane</keyword>
<name>A0A0G1NPH0_9BACT</name>
<feature type="non-terminal residue" evidence="2">
    <location>
        <position position="803"/>
    </location>
</feature>
<feature type="transmembrane region" description="Helical" evidence="1">
    <location>
        <begin position="452"/>
        <end position="470"/>
    </location>
</feature>
<organism evidence="2 3">
    <name type="scientific">Candidatus Nomurabacteria bacterium GW2011_GWA1_46_11</name>
    <dbReference type="NCBI Taxonomy" id="1618732"/>
    <lineage>
        <taxon>Bacteria</taxon>
        <taxon>Candidatus Nomuraibacteriota</taxon>
    </lineage>
</organism>
<keyword evidence="1" id="KW-1133">Transmembrane helix</keyword>
<dbReference type="EMBL" id="LCLS01000004">
    <property type="protein sequence ID" value="KKU22316.1"/>
    <property type="molecule type" value="Genomic_DNA"/>
</dbReference>
<reference evidence="2 3" key="1">
    <citation type="journal article" date="2015" name="Nature">
        <title>rRNA introns, odd ribosomes, and small enigmatic genomes across a large radiation of phyla.</title>
        <authorList>
            <person name="Brown C.T."/>
            <person name="Hug L.A."/>
            <person name="Thomas B.C."/>
            <person name="Sharon I."/>
            <person name="Castelle C.J."/>
            <person name="Singh A."/>
            <person name="Wilkins M.J."/>
            <person name="Williams K.H."/>
            <person name="Banfield J.F."/>
        </authorList>
    </citation>
    <scope>NUCLEOTIDE SEQUENCE [LARGE SCALE GENOMIC DNA]</scope>
</reference>
<evidence type="ECO:0000313" key="2">
    <source>
        <dbReference type="EMBL" id="KKU22316.1"/>
    </source>
</evidence>
<comment type="caution">
    <text evidence="2">The sequence shown here is derived from an EMBL/GenBank/DDBJ whole genome shotgun (WGS) entry which is preliminary data.</text>
</comment>
<feature type="transmembrane region" description="Helical" evidence="1">
    <location>
        <begin position="410"/>
        <end position="432"/>
    </location>
</feature>
<dbReference type="AlphaFoldDB" id="A0A0G1NPH0"/>
<feature type="transmembrane region" description="Helical" evidence="1">
    <location>
        <begin position="101"/>
        <end position="122"/>
    </location>
</feature>
<evidence type="ECO:0000313" key="3">
    <source>
        <dbReference type="Proteomes" id="UP000034107"/>
    </source>
</evidence>
<proteinExistence type="predicted"/>
<keyword evidence="1" id="KW-0472">Membrane</keyword>
<evidence type="ECO:0000256" key="1">
    <source>
        <dbReference type="SAM" id="Phobius"/>
    </source>
</evidence>
<feature type="transmembrane region" description="Helical" evidence="1">
    <location>
        <begin position="381"/>
        <end position="403"/>
    </location>
</feature>